<name>A0AAT9GGV4_9BACT</name>
<evidence type="ECO:0000259" key="2">
    <source>
        <dbReference type="Pfam" id="PF12395"/>
    </source>
</evidence>
<gene>
    <name evidence="3" type="ORF">KACHI17_07460</name>
</gene>
<dbReference type="EMBL" id="AP029612">
    <property type="protein sequence ID" value="BFG69865.1"/>
    <property type="molecule type" value="Genomic_DNA"/>
</dbReference>
<feature type="domain" description="DUF3658" evidence="2">
    <location>
        <begin position="158"/>
        <end position="255"/>
    </location>
</feature>
<dbReference type="Pfam" id="PF12395">
    <property type="entry name" value="DUF3658"/>
    <property type="match status" value="1"/>
</dbReference>
<dbReference type="AlphaFoldDB" id="A0AAT9GGV4"/>
<sequence length="280" mass="32573">MIHIVFETANIAVLQQAMELDETIQGTILEIKDDYAVGPLGDIYEAEGYQQRRDWWKDLLTYSPYTEQLDLVDDKLTVHHLIKQLSEEPDTEVWIWMAQNAHDVCGYYWLMSQLKDFQGKIQVLYLNNLPFINEKGQIFYPSYLHEIQPKEFLKAKRLARPITLSEFEVDPDEWKKHCQESAMVRFLEGGKKLIGKEVSFFDKDILAHINSEPQKLSKILTNTLSKMKVKTGDVFLVWRIRELINEGKLEAIGDWNKSWKDMSIKTQGGKSQDASIEATE</sequence>
<reference evidence="3" key="1">
    <citation type="submission" date="2024-02" db="EMBL/GenBank/DDBJ databases">
        <title>Sediminibacterium planktonica sp. nov. and Sediminibacterium longus sp. nov., isolated from surface lake and river water.</title>
        <authorList>
            <person name="Watanabe K."/>
            <person name="Takemine S."/>
            <person name="Ishii Y."/>
            <person name="Ogata Y."/>
            <person name="Shindo C."/>
            <person name="Suda W."/>
        </authorList>
    </citation>
    <scope>NUCLEOTIDE SEQUENCE</scope>
    <source>
        <strain evidence="3">KACHI17</strain>
    </source>
</reference>
<evidence type="ECO:0000259" key="1">
    <source>
        <dbReference type="Pfam" id="PF08874"/>
    </source>
</evidence>
<evidence type="ECO:0008006" key="4">
    <source>
        <dbReference type="Google" id="ProtNLM"/>
    </source>
</evidence>
<dbReference type="Pfam" id="PF08874">
    <property type="entry name" value="DUF1835"/>
    <property type="match status" value="1"/>
</dbReference>
<organism evidence="3">
    <name type="scientific">Sediminibacterium sp. KACHI17</name>
    <dbReference type="NCBI Taxonomy" id="1751071"/>
    <lineage>
        <taxon>Bacteria</taxon>
        <taxon>Pseudomonadati</taxon>
        <taxon>Bacteroidota</taxon>
        <taxon>Chitinophagia</taxon>
        <taxon>Chitinophagales</taxon>
        <taxon>Chitinophagaceae</taxon>
        <taxon>Sediminibacterium</taxon>
    </lineage>
</organism>
<protein>
    <recommendedName>
        <fullName evidence="4">DUF1835 domain-containing protein</fullName>
    </recommendedName>
</protein>
<proteinExistence type="predicted"/>
<dbReference type="InterPro" id="IPR022123">
    <property type="entry name" value="DUF3658"/>
</dbReference>
<accession>A0AAT9GGV4</accession>
<dbReference type="RefSeq" id="WP_353550167.1">
    <property type="nucleotide sequence ID" value="NZ_AP029612.1"/>
</dbReference>
<feature type="domain" description="DUF1835" evidence="1">
    <location>
        <begin position="2"/>
        <end position="124"/>
    </location>
</feature>
<evidence type="ECO:0000313" key="3">
    <source>
        <dbReference type="EMBL" id="BFG69865.1"/>
    </source>
</evidence>
<dbReference type="InterPro" id="IPR014973">
    <property type="entry name" value="DUF1835"/>
</dbReference>